<dbReference type="OrthoDB" id="5986631at2759"/>
<dbReference type="AlphaFoldDB" id="Q4RI20"/>
<dbReference type="InterPro" id="IPR036002">
    <property type="entry name" value="Stathmin_sf"/>
</dbReference>
<proteinExistence type="predicted"/>
<evidence type="ECO:0000256" key="1">
    <source>
        <dbReference type="SAM" id="MobiDB-lite"/>
    </source>
</evidence>
<dbReference type="PANTHER" id="PTHR10104">
    <property type="entry name" value="STATHMIN"/>
    <property type="match status" value="1"/>
</dbReference>
<feature type="region of interest" description="Disordered" evidence="1">
    <location>
        <begin position="118"/>
        <end position="199"/>
    </location>
</feature>
<dbReference type="GO" id="GO:0031175">
    <property type="term" value="P:neuron projection development"/>
    <property type="evidence" value="ECO:0007669"/>
    <property type="project" value="TreeGrafter"/>
</dbReference>
<name>Q4RI20_TETNG</name>
<organism evidence="2">
    <name type="scientific">Tetraodon nigroviridis</name>
    <name type="common">Spotted green pufferfish</name>
    <name type="synonym">Chelonodon nigroviridis</name>
    <dbReference type="NCBI Taxonomy" id="99883"/>
    <lineage>
        <taxon>Eukaryota</taxon>
        <taxon>Metazoa</taxon>
        <taxon>Chordata</taxon>
        <taxon>Craniata</taxon>
        <taxon>Vertebrata</taxon>
        <taxon>Euteleostomi</taxon>
        <taxon>Actinopterygii</taxon>
        <taxon>Neopterygii</taxon>
        <taxon>Teleostei</taxon>
        <taxon>Neoteleostei</taxon>
        <taxon>Acanthomorphata</taxon>
        <taxon>Eupercaria</taxon>
        <taxon>Tetraodontiformes</taxon>
        <taxon>Tetradontoidea</taxon>
        <taxon>Tetraodontidae</taxon>
        <taxon>Tetraodon</taxon>
    </lineage>
</organism>
<feature type="region of interest" description="Disordered" evidence="1">
    <location>
        <begin position="214"/>
        <end position="250"/>
    </location>
</feature>
<dbReference type="PANTHER" id="PTHR10104:SF18">
    <property type="entry name" value="STATHMIN-2"/>
    <property type="match status" value="1"/>
</dbReference>
<dbReference type="GO" id="GO:0015631">
    <property type="term" value="F:tubulin binding"/>
    <property type="evidence" value="ECO:0007669"/>
    <property type="project" value="TreeGrafter"/>
</dbReference>
<dbReference type="GO" id="GO:0030426">
    <property type="term" value="C:growth cone"/>
    <property type="evidence" value="ECO:0007669"/>
    <property type="project" value="TreeGrafter"/>
</dbReference>
<gene>
    <name evidence="2" type="ORF">GSTENG00034075001</name>
</gene>
<evidence type="ECO:0000313" key="2">
    <source>
        <dbReference type="EMBL" id="CAG11962.1"/>
    </source>
</evidence>
<dbReference type="PRINTS" id="PR00345">
    <property type="entry name" value="STATHMIN"/>
</dbReference>
<dbReference type="EMBL" id="CAAE01015044">
    <property type="protein sequence ID" value="CAG11962.1"/>
    <property type="molecule type" value="Genomic_DNA"/>
</dbReference>
<feature type="non-terminal residue" evidence="2">
    <location>
        <position position="263"/>
    </location>
</feature>
<dbReference type="GO" id="GO:0031110">
    <property type="term" value="P:regulation of microtubule polymerization or depolymerization"/>
    <property type="evidence" value="ECO:0007669"/>
    <property type="project" value="InterPro"/>
</dbReference>
<dbReference type="SUPFAM" id="SSF101494">
    <property type="entry name" value="Stathmin"/>
    <property type="match status" value="1"/>
</dbReference>
<reference evidence="2" key="1">
    <citation type="journal article" date="2004" name="Nature">
        <title>Genome duplication in the teleost fish Tetraodon nigroviridis reveals the early vertebrate proto-karyotype.</title>
        <authorList>
            <person name="Jaillon O."/>
            <person name="Aury J.-M."/>
            <person name="Brunet F."/>
            <person name="Petit J.-L."/>
            <person name="Stange-Thomann N."/>
            <person name="Mauceli E."/>
            <person name="Bouneau L."/>
            <person name="Fischer C."/>
            <person name="Ozouf-Costaz C."/>
            <person name="Bernot A."/>
            <person name="Nicaud S."/>
            <person name="Jaffe D."/>
            <person name="Fisher S."/>
            <person name="Lutfalla G."/>
            <person name="Dossat C."/>
            <person name="Segurens B."/>
            <person name="Dasilva C."/>
            <person name="Salanoubat M."/>
            <person name="Levy M."/>
            <person name="Boudet N."/>
            <person name="Castellano S."/>
            <person name="Anthouard V."/>
            <person name="Jubin C."/>
            <person name="Castelli V."/>
            <person name="Katinka M."/>
            <person name="Vacherie B."/>
            <person name="Biemont C."/>
            <person name="Skalli Z."/>
            <person name="Cattolico L."/>
            <person name="Poulain J."/>
            <person name="De Berardinis V."/>
            <person name="Cruaud C."/>
            <person name="Duprat S."/>
            <person name="Brottier P."/>
            <person name="Coutanceau J.-P."/>
            <person name="Gouzy J."/>
            <person name="Parra G."/>
            <person name="Lardier G."/>
            <person name="Chapple C."/>
            <person name="McKernan K.J."/>
            <person name="McEwan P."/>
            <person name="Bosak S."/>
            <person name="Kellis M."/>
            <person name="Volff J.-N."/>
            <person name="Guigo R."/>
            <person name="Zody M.C."/>
            <person name="Mesirov J."/>
            <person name="Lindblad-Toh K."/>
            <person name="Birren B."/>
            <person name="Nusbaum C."/>
            <person name="Kahn D."/>
            <person name="Robinson-Rechavi M."/>
            <person name="Laudet V."/>
            <person name="Schachter V."/>
            <person name="Quetier F."/>
            <person name="Saurin W."/>
            <person name="Scarpelli C."/>
            <person name="Wincker P."/>
            <person name="Lander E.S."/>
            <person name="Weissenbach J."/>
            <person name="Roest Crollius H."/>
        </authorList>
    </citation>
    <scope>NUCLEOTIDE SEQUENCE [LARGE SCALE GENOMIC DNA]</scope>
</reference>
<sequence length="263" mass="28093">AYKEKMKELSVLSLICSCFYPEARNKLLHEFEDMEVKPIKKRASGQAFEVILKPPSPVSDAVHNFPPPPKRDISLEDIEKKLEAAEDRRRVGGIPAGGFGLSESKLNERKCCLVLVPGGPGAEGSGRKAGSREGCVAKGHGGQQQLQQDGRGETPDEDGPDQGEPRRPSGSHAGAPAGKGKTRSFGAQEQRAAGRADGMSAAPVLRATVHRWPCSQPSSLIPPPLGKKPPKPFRTPTSTTSHHSAPVPPVLTFTSIINGNKHQ</sequence>
<dbReference type="InterPro" id="IPR000956">
    <property type="entry name" value="Stathmin_fam"/>
</dbReference>
<dbReference type="GO" id="GO:0007019">
    <property type="term" value="P:microtubule depolymerization"/>
    <property type="evidence" value="ECO:0007669"/>
    <property type="project" value="TreeGrafter"/>
</dbReference>
<dbReference type="PROSITE" id="PS51663">
    <property type="entry name" value="STATHMIN_3"/>
    <property type="match status" value="1"/>
</dbReference>
<protein>
    <submittedName>
        <fullName evidence="2">(spotted green pufferfish) hypothetical protein</fullName>
    </submittedName>
</protein>
<accession>Q4RI20</accession>
<dbReference type="KEGG" id="tng:GSTEN00034075G001"/>
<comment type="caution">
    <text evidence="2">The sequence shown here is derived from an EMBL/GenBank/DDBJ whole genome shotgun (WGS) entry which is preliminary data.</text>
</comment>
<reference evidence="2" key="2">
    <citation type="submission" date="2004-02" db="EMBL/GenBank/DDBJ databases">
        <authorList>
            <consortium name="Genoscope"/>
            <consortium name="Whitehead Institute Centre for Genome Research"/>
        </authorList>
    </citation>
    <scope>NUCLEOTIDE SEQUENCE</scope>
</reference>
<feature type="compositionally biased region" description="Low complexity" evidence="1">
    <location>
        <begin position="235"/>
        <end position="245"/>
    </location>
</feature>
<dbReference type="GO" id="GO:0005737">
    <property type="term" value="C:cytoplasm"/>
    <property type="evidence" value="ECO:0007669"/>
    <property type="project" value="TreeGrafter"/>
</dbReference>
<dbReference type="Pfam" id="PF00836">
    <property type="entry name" value="Stathmin"/>
    <property type="match status" value="1"/>
</dbReference>